<dbReference type="EMBL" id="CP115536">
    <property type="protein sequence ID" value="WBY58988.1"/>
    <property type="molecule type" value="Genomic_DNA"/>
</dbReference>
<proteinExistence type="predicted"/>
<reference evidence="2" key="1">
    <citation type="submission" date="2023-01" db="EMBL/GenBank/DDBJ databases">
        <title>Long-Read Genome Assembly and Gene Model Annotations for the Rodent Malaria Parasite Plasmodium yoelii 17XNL.</title>
        <authorList>
            <person name="Mitchell G.J."/>
            <person name="Sebastian A."/>
            <person name="Albert I."/>
            <person name="Lindner S.E."/>
        </authorList>
    </citation>
    <scope>NUCLEOTIDE SEQUENCE</scope>
    <source>
        <strain evidence="2">17XNL clone 1.1</strain>
    </source>
</reference>
<dbReference type="Proteomes" id="UP001054126">
    <property type="component" value="Chromosome 12"/>
</dbReference>
<dbReference type="InterPro" id="IPR010882">
    <property type="entry name" value="PCEMA1"/>
</dbReference>
<feature type="region of interest" description="Disordered" evidence="1">
    <location>
        <begin position="1"/>
        <end position="26"/>
    </location>
</feature>
<evidence type="ECO:0000313" key="3">
    <source>
        <dbReference type="Proteomes" id="UP001054126"/>
    </source>
</evidence>
<evidence type="ECO:0000313" key="2">
    <source>
        <dbReference type="EMBL" id="WBY58988.1"/>
    </source>
</evidence>
<gene>
    <name evidence="2" type="ORF">Py17XNL_001204888</name>
</gene>
<protein>
    <submittedName>
        <fullName evidence="2">Erythrocyte membrane antigen 1</fullName>
    </submittedName>
</protein>
<dbReference type="AlphaFoldDB" id="A0AAE9WZ16"/>
<evidence type="ECO:0000256" key="1">
    <source>
        <dbReference type="SAM" id="MobiDB-lite"/>
    </source>
</evidence>
<dbReference type="Pfam" id="PF07418">
    <property type="entry name" value="PCEMA1"/>
    <property type="match status" value="1"/>
</dbReference>
<accession>A0AAE9WZ16</accession>
<organism evidence="2 3">
    <name type="scientific">Plasmodium yoelii yoelii</name>
    <dbReference type="NCBI Taxonomy" id="73239"/>
    <lineage>
        <taxon>Eukaryota</taxon>
        <taxon>Sar</taxon>
        <taxon>Alveolata</taxon>
        <taxon>Apicomplexa</taxon>
        <taxon>Aconoidasida</taxon>
        <taxon>Haemosporida</taxon>
        <taxon>Plasmodiidae</taxon>
        <taxon>Plasmodium</taxon>
        <taxon>Plasmodium (Vinckeia)</taxon>
    </lineage>
</organism>
<name>A0AAE9WZ16_PLAYO</name>
<sequence>MIQGSAQGSFHFVEKKPKKSHKTGGLPVKCKESMSLIFQDIEFIGEYDPLLIEIYKGRQAELDEPFISETDGIFVDKVTRFLRRENETMRR</sequence>